<feature type="transmembrane region" description="Helical" evidence="9">
    <location>
        <begin position="72"/>
        <end position="88"/>
    </location>
</feature>
<dbReference type="HAMAP" id="MF_00161">
    <property type="entry name" value="LspA"/>
    <property type="match status" value="1"/>
</dbReference>
<dbReference type="EMBL" id="PCSH01000165">
    <property type="protein sequence ID" value="PIP39555.1"/>
    <property type="molecule type" value="Genomic_DNA"/>
</dbReference>
<keyword evidence="8 9" id="KW-0472">Membrane</keyword>
<dbReference type="GO" id="GO:0004190">
    <property type="term" value="F:aspartic-type endopeptidase activity"/>
    <property type="evidence" value="ECO:0007669"/>
    <property type="project" value="UniProtKB-UniRule"/>
</dbReference>
<evidence type="ECO:0000256" key="1">
    <source>
        <dbReference type="ARBA" id="ARBA00006139"/>
    </source>
</evidence>
<comment type="caution">
    <text evidence="11">The sequence shown here is derived from an EMBL/GenBank/DDBJ whole genome shotgun (WGS) entry which is preliminary data.</text>
</comment>
<evidence type="ECO:0000256" key="8">
    <source>
        <dbReference type="ARBA" id="ARBA00023136"/>
    </source>
</evidence>
<reference evidence="11 12" key="1">
    <citation type="submission" date="2017-09" db="EMBL/GenBank/DDBJ databases">
        <title>Depth-based differentiation of microbial function through sediment-hosted aquifers and enrichment of novel symbionts in the deep terrestrial subsurface.</title>
        <authorList>
            <person name="Probst A.J."/>
            <person name="Ladd B."/>
            <person name="Jarett J.K."/>
            <person name="Geller-Mcgrath D.E."/>
            <person name="Sieber C.M."/>
            <person name="Emerson J.B."/>
            <person name="Anantharaman K."/>
            <person name="Thomas B.C."/>
            <person name="Malmstrom R."/>
            <person name="Stieglmeier M."/>
            <person name="Klingl A."/>
            <person name="Woyke T."/>
            <person name="Ryan C.M."/>
            <person name="Banfield J.F."/>
        </authorList>
    </citation>
    <scope>NUCLEOTIDE SEQUENCE [LARGE SCALE GENOMIC DNA]</scope>
    <source>
        <strain evidence="11">CG23_combo_of_CG06-09_8_20_14_all_40_23</strain>
    </source>
</reference>
<evidence type="ECO:0000256" key="5">
    <source>
        <dbReference type="ARBA" id="ARBA00022750"/>
    </source>
</evidence>
<protein>
    <recommendedName>
        <fullName evidence="9">Lipoprotein signal peptidase</fullName>
        <ecNumber evidence="9">3.4.23.36</ecNumber>
    </recommendedName>
    <alternativeName>
        <fullName evidence="9">Prolipoprotein signal peptidase</fullName>
    </alternativeName>
    <alternativeName>
        <fullName evidence="9">Signal peptidase II</fullName>
        <shortName evidence="9">SPase II</shortName>
    </alternativeName>
</protein>
<dbReference type="Proteomes" id="UP000231067">
    <property type="component" value="Unassembled WGS sequence"/>
</dbReference>
<dbReference type="UniPathway" id="UPA00665"/>
<proteinExistence type="inferred from homology"/>
<dbReference type="PRINTS" id="PR00781">
    <property type="entry name" value="LIPOSIGPTASE"/>
</dbReference>
<sequence length="165" mass="18678">MFIILKSGRGIIRMITFGVMALGVILDRITKFFVLSTMQEGESISIWHDFFYLSCIKNQGIAFGLFPNNKNFFIITTIIIICILLYYWKSIPKGNIWIQIAIGLILGGALGNLWDRIAFGSVIDFIDIGYNNYRWPAFNLADSIICVGVGMMLIDFMTAKKSNLE</sequence>
<evidence type="ECO:0000313" key="11">
    <source>
        <dbReference type="EMBL" id="PIP39555.1"/>
    </source>
</evidence>
<comment type="function">
    <text evidence="9">This protein specifically catalyzes the removal of signal peptides from prolipoproteins.</text>
</comment>
<evidence type="ECO:0000256" key="9">
    <source>
        <dbReference type="HAMAP-Rule" id="MF_00161"/>
    </source>
</evidence>
<keyword evidence="2 9" id="KW-1003">Cell membrane</keyword>
<feature type="active site" evidence="9">
    <location>
        <position position="124"/>
    </location>
</feature>
<keyword evidence="5 9" id="KW-0064">Aspartyl protease</keyword>
<keyword evidence="7 9" id="KW-1133">Transmembrane helix</keyword>
<organism evidence="11 12">
    <name type="scientific">Candidatus Desantisbacteria bacterium CG23_combo_of_CG06-09_8_20_14_all_40_23</name>
    <dbReference type="NCBI Taxonomy" id="1974550"/>
    <lineage>
        <taxon>Bacteria</taxon>
        <taxon>Candidatus Desantisiibacteriota</taxon>
    </lineage>
</organism>
<evidence type="ECO:0000256" key="6">
    <source>
        <dbReference type="ARBA" id="ARBA00022801"/>
    </source>
</evidence>
<evidence type="ECO:0000256" key="2">
    <source>
        <dbReference type="ARBA" id="ARBA00022475"/>
    </source>
</evidence>
<dbReference type="NCBIfam" id="TIGR00077">
    <property type="entry name" value="lspA"/>
    <property type="match status" value="1"/>
</dbReference>
<feature type="transmembrane region" description="Helical" evidence="9">
    <location>
        <begin position="134"/>
        <end position="154"/>
    </location>
</feature>
<dbReference type="Pfam" id="PF01252">
    <property type="entry name" value="Peptidase_A8"/>
    <property type="match status" value="1"/>
</dbReference>
<accession>A0A2H0A265</accession>
<dbReference type="InterPro" id="IPR001872">
    <property type="entry name" value="Peptidase_A8"/>
</dbReference>
<name>A0A2H0A265_9BACT</name>
<dbReference type="GO" id="GO:0006508">
    <property type="term" value="P:proteolysis"/>
    <property type="evidence" value="ECO:0007669"/>
    <property type="project" value="UniProtKB-KW"/>
</dbReference>
<evidence type="ECO:0000256" key="4">
    <source>
        <dbReference type="ARBA" id="ARBA00022692"/>
    </source>
</evidence>
<dbReference type="GO" id="GO:0005886">
    <property type="term" value="C:plasma membrane"/>
    <property type="evidence" value="ECO:0007669"/>
    <property type="project" value="UniProtKB-SubCell"/>
</dbReference>
<dbReference type="EC" id="3.4.23.36" evidence="9"/>
<evidence type="ECO:0000256" key="7">
    <source>
        <dbReference type="ARBA" id="ARBA00022989"/>
    </source>
</evidence>
<evidence type="ECO:0000313" key="12">
    <source>
        <dbReference type="Proteomes" id="UP000231067"/>
    </source>
</evidence>
<keyword evidence="6 9" id="KW-0378">Hydrolase</keyword>
<feature type="transmembrane region" description="Helical" evidence="9">
    <location>
        <begin position="12"/>
        <end position="30"/>
    </location>
</feature>
<comment type="pathway">
    <text evidence="9">Protein modification; lipoprotein biosynthesis (signal peptide cleavage).</text>
</comment>
<feature type="transmembrane region" description="Helical" evidence="9">
    <location>
        <begin position="95"/>
        <end position="114"/>
    </location>
</feature>
<evidence type="ECO:0000256" key="3">
    <source>
        <dbReference type="ARBA" id="ARBA00022670"/>
    </source>
</evidence>
<comment type="catalytic activity">
    <reaction evidence="9">
        <text>Release of signal peptides from bacterial membrane prolipoproteins. Hydrolyzes -Xaa-Yaa-Zaa-|-(S,diacylglyceryl)Cys-, in which Xaa is hydrophobic (preferably Leu), and Yaa (Ala or Ser) and Zaa (Gly or Ala) have small, neutral side chains.</text>
        <dbReference type="EC" id="3.4.23.36"/>
    </reaction>
</comment>
<comment type="similarity">
    <text evidence="1 9 10">Belongs to the peptidase A8 family.</text>
</comment>
<keyword evidence="4 9" id="KW-0812">Transmembrane</keyword>
<dbReference type="PANTHER" id="PTHR33695">
    <property type="entry name" value="LIPOPROTEIN SIGNAL PEPTIDASE"/>
    <property type="match status" value="1"/>
</dbReference>
<comment type="subcellular location">
    <subcellularLocation>
        <location evidence="9">Cell membrane</location>
        <topology evidence="9">Multi-pass membrane protein</topology>
    </subcellularLocation>
</comment>
<feature type="active site" evidence="9">
    <location>
        <position position="142"/>
    </location>
</feature>
<dbReference type="PANTHER" id="PTHR33695:SF1">
    <property type="entry name" value="LIPOPROTEIN SIGNAL PEPTIDASE"/>
    <property type="match status" value="1"/>
</dbReference>
<keyword evidence="3 9" id="KW-0645">Protease</keyword>
<dbReference type="AlphaFoldDB" id="A0A2H0A265"/>
<gene>
    <name evidence="9 11" type="primary">lspA</name>
    <name evidence="11" type="ORF">COX18_09795</name>
</gene>
<evidence type="ECO:0000256" key="10">
    <source>
        <dbReference type="RuleBase" id="RU004181"/>
    </source>
</evidence>